<keyword evidence="4" id="KW-0963">Cytoplasm</keyword>
<evidence type="ECO:0000313" key="18">
    <source>
        <dbReference type="Proteomes" id="UP001154078"/>
    </source>
</evidence>
<dbReference type="Pfam" id="PF10262">
    <property type="entry name" value="Rdx"/>
    <property type="match status" value="1"/>
</dbReference>
<evidence type="ECO:0000256" key="9">
    <source>
        <dbReference type="ARBA" id="ARBA00023284"/>
    </source>
</evidence>
<comment type="function">
    <text evidence="12">Increases cell migration by inducing filopodia formation at the leading edge of migrating cells. Plays a role in regulation of apoptosis, possibly through control of CASP3. May be involved in a redox-related process.</text>
</comment>
<evidence type="ECO:0000256" key="13">
    <source>
        <dbReference type="ARBA" id="ARBA00060789"/>
    </source>
</evidence>
<dbReference type="Proteomes" id="UP001154078">
    <property type="component" value="Chromosome 6"/>
</dbReference>
<evidence type="ECO:0000313" key="17">
    <source>
        <dbReference type="EMBL" id="CAH0559493.1"/>
    </source>
</evidence>
<dbReference type="Gene3D" id="3.40.30.10">
    <property type="entry name" value="Glutaredoxin"/>
    <property type="match status" value="1"/>
</dbReference>
<keyword evidence="11" id="KW-0636">Prenylation</keyword>
<dbReference type="InterPro" id="IPR011893">
    <property type="entry name" value="Selenoprotein_Rdx-typ"/>
</dbReference>
<protein>
    <recommendedName>
        <fullName evidence="15">Migration and invasion enhancer 1</fullName>
    </recommendedName>
</protein>
<keyword evidence="6" id="KW-0007">Acetylation</keyword>
<evidence type="ECO:0000256" key="15">
    <source>
        <dbReference type="ARBA" id="ARBA00069166"/>
    </source>
</evidence>
<evidence type="ECO:0000256" key="11">
    <source>
        <dbReference type="ARBA" id="ARBA00023289"/>
    </source>
</evidence>
<evidence type="ECO:0000256" key="6">
    <source>
        <dbReference type="ARBA" id="ARBA00022990"/>
    </source>
</evidence>
<feature type="domain" description="Reverse transcriptase" evidence="16">
    <location>
        <begin position="1"/>
        <end position="273"/>
    </location>
</feature>
<gene>
    <name evidence="17" type="ORF">MELIAE_LOCUS9579</name>
</gene>
<dbReference type="PROSITE" id="PS50878">
    <property type="entry name" value="RT_POL"/>
    <property type="match status" value="1"/>
</dbReference>
<dbReference type="EMBL" id="OV121137">
    <property type="protein sequence ID" value="CAH0559493.1"/>
    <property type="molecule type" value="Genomic_DNA"/>
</dbReference>
<evidence type="ECO:0000256" key="10">
    <source>
        <dbReference type="ARBA" id="ARBA00023288"/>
    </source>
</evidence>
<keyword evidence="10" id="KW-0449">Lipoprotein</keyword>
<evidence type="ECO:0000256" key="7">
    <source>
        <dbReference type="ARBA" id="ARBA00023136"/>
    </source>
</evidence>
<dbReference type="InterPro" id="IPR036249">
    <property type="entry name" value="Thioredoxin-like_sf"/>
</dbReference>
<name>A0A9P0BAY9_BRAAE</name>
<dbReference type="FunFam" id="3.40.30.10:FF:000131">
    <property type="entry name" value="migration and invasion enhancer 1"/>
    <property type="match status" value="1"/>
</dbReference>
<comment type="similarity">
    <text evidence="13">Belongs to the SelWTH family.</text>
</comment>
<dbReference type="GO" id="GO:0006915">
    <property type="term" value="P:apoptotic process"/>
    <property type="evidence" value="ECO:0007669"/>
    <property type="project" value="UniProtKB-KW"/>
</dbReference>
<keyword evidence="8" id="KW-1015">Disulfide bond</keyword>
<evidence type="ECO:0000256" key="12">
    <source>
        <dbReference type="ARBA" id="ARBA00055778"/>
    </source>
</evidence>
<evidence type="ECO:0000256" key="5">
    <source>
        <dbReference type="ARBA" id="ARBA00022703"/>
    </source>
</evidence>
<keyword evidence="18" id="KW-1185">Reference proteome</keyword>
<dbReference type="Pfam" id="PF00078">
    <property type="entry name" value="RVT_1"/>
    <property type="match status" value="1"/>
</dbReference>
<evidence type="ECO:0000256" key="2">
    <source>
        <dbReference type="ARBA" id="ARBA00004514"/>
    </source>
</evidence>
<comment type="subcellular location">
    <subcellularLocation>
        <location evidence="1">Cell membrane</location>
        <topology evidence="1">Lipid-anchor</topology>
        <orientation evidence="1">Cytoplasmic side</orientation>
    </subcellularLocation>
    <subcellularLocation>
        <location evidence="2">Cytoplasm</location>
        <location evidence="2">Cytosol</location>
    </subcellularLocation>
</comment>
<evidence type="ECO:0000259" key="16">
    <source>
        <dbReference type="PROSITE" id="PS50878"/>
    </source>
</evidence>
<keyword evidence="7" id="KW-0472">Membrane</keyword>
<dbReference type="NCBIfam" id="TIGR02174">
    <property type="entry name" value="CXXU_selWTH"/>
    <property type="match status" value="1"/>
</dbReference>
<evidence type="ECO:0000256" key="1">
    <source>
        <dbReference type="ARBA" id="ARBA00004342"/>
    </source>
</evidence>
<organism evidence="17 18">
    <name type="scientific">Brassicogethes aeneus</name>
    <name type="common">Rape pollen beetle</name>
    <name type="synonym">Meligethes aeneus</name>
    <dbReference type="NCBI Taxonomy" id="1431903"/>
    <lineage>
        <taxon>Eukaryota</taxon>
        <taxon>Metazoa</taxon>
        <taxon>Ecdysozoa</taxon>
        <taxon>Arthropoda</taxon>
        <taxon>Hexapoda</taxon>
        <taxon>Insecta</taxon>
        <taxon>Pterygota</taxon>
        <taxon>Neoptera</taxon>
        <taxon>Endopterygota</taxon>
        <taxon>Coleoptera</taxon>
        <taxon>Polyphaga</taxon>
        <taxon>Cucujiformia</taxon>
        <taxon>Nitidulidae</taxon>
        <taxon>Meligethinae</taxon>
        <taxon>Brassicogethes</taxon>
    </lineage>
</organism>
<comment type="subunit">
    <text evidence="14">Interacts with GPX1.</text>
</comment>
<keyword evidence="9" id="KW-0676">Redox-active center</keyword>
<sequence length="273" mass="30859">MSIDIEYCNKCGYLKQYEELAKYISENHPDIKINGHEGRRGSFEILINGELVHSKLSTLAYPDYEDLSTLVKDAEVGKPLRTCKQQPITKKKKIIIPSQHGFQKNKSTISAMIEVIETIIENFEDKQDTEVACLDRSKAFDCVNHQILLDKLYFYGIRGPAHNILSSYLRNRRQVVSAASEAYPDEPPLQVAEWKDIQTNEEQINMGVPQGSILGPILFILYTNDLTANVNTSKSCIDADDNTFLNSSNNTKSLKQKSTEAISMHKIGLRQTD</sequence>
<keyword evidence="5" id="KW-0053">Apoptosis</keyword>
<accession>A0A9P0BAY9</accession>
<dbReference type="InterPro" id="IPR000477">
    <property type="entry name" value="RT_dom"/>
</dbReference>
<proteinExistence type="inferred from homology"/>
<evidence type="ECO:0000256" key="4">
    <source>
        <dbReference type="ARBA" id="ARBA00022490"/>
    </source>
</evidence>
<evidence type="ECO:0000256" key="8">
    <source>
        <dbReference type="ARBA" id="ARBA00023157"/>
    </source>
</evidence>
<dbReference type="OrthoDB" id="5962009at2759"/>
<evidence type="ECO:0000256" key="3">
    <source>
        <dbReference type="ARBA" id="ARBA00022475"/>
    </source>
</evidence>
<reference evidence="17" key="1">
    <citation type="submission" date="2021-12" db="EMBL/GenBank/DDBJ databases">
        <authorList>
            <person name="King R."/>
        </authorList>
    </citation>
    <scope>NUCLEOTIDE SEQUENCE</scope>
</reference>
<dbReference type="AlphaFoldDB" id="A0A9P0BAY9"/>
<dbReference type="PANTHER" id="PTHR33332">
    <property type="entry name" value="REVERSE TRANSCRIPTASE DOMAIN-CONTAINING PROTEIN"/>
    <property type="match status" value="1"/>
</dbReference>
<dbReference type="GO" id="GO:0005886">
    <property type="term" value="C:plasma membrane"/>
    <property type="evidence" value="ECO:0007669"/>
    <property type="project" value="UniProtKB-SubCell"/>
</dbReference>
<dbReference type="SUPFAM" id="SSF52833">
    <property type="entry name" value="Thioredoxin-like"/>
    <property type="match status" value="1"/>
</dbReference>
<evidence type="ECO:0000256" key="14">
    <source>
        <dbReference type="ARBA" id="ARBA00065658"/>
    </source>
</evidence>
<keyword evidence="3" id="KW-1003">Cell membrane</keyword>
<dbReference type="GO" id="GO:0005829">
    <property type="term" value="C:cytosol"/>
    <property type="evidence" value="ECO:0007669"/>
    <property type="project" value="UniProtKB-SubCell"/>
</dbReference>